<dbReference type="Pfam" id="PF03485">
    <property type="entry name" value="Arg_tRNA_synt_N"/>
    <property type="match status" value="1"/>
</dbReference>
<name>A0AAU8PUG8_TREPG</name>
<accession>A0AAU8PUG8</accession>
<dbReference type="InterPro" id="IPR036695">
    <property type="entry name" value="Arg-tRNA-synth_N_sf"/>
</dbReference>
<dbReference type="RefSeq" id="WP_014342600.1">
    <property type="nucleotide sequence ID" value="NC_016843.1"/>
</dbReference>
<dbReference type="InterPro" id="IPR035684">
    <property type="entry name" value="ArgRS_core"/>
</dbReference>
<keyword evidence="4 9" id="KW-0547">Nucleotide-binding</keyword>
<feature type="domain" description="Arginyl tRNA synthetase N-terminal" evidence="12">
    <location>
        <begin position="6"/>
        <end position="94"/>
    </location>
</feature>
<gene>
    <name evidence="9 13" type="primary">argS</name>
    <name evidence="13" type="ordered locus">TPEGAU_0831</name>
</gene>
<dbReference type="SUPFAM" id="SSF52374">
    <property type="entry name" value="Nucleotidylyl transferase"/>
    <property type="match status" value="1"/>
</dbReference>
<comment type="catalytic activity">
    <reaction evidence="8 9">
        <text>tRNA(Arg) + L-arginine + ATP = L-arginyl-tRNA(Arg) + AMP + diphosphate</text>
        <dbReference type="Rhea" id="RHEA:20301"/>
        <dbReference type="Rhea" id="RHEA-COMP:9658"/>
        <dbReference type="Rhea" id="RHEA-COMP:9673"/>
        <dbReference type="ChEBI" id="CHEBI:30616"/>
        <dbReference type="ChEBI" id="CHEBI:32682"/>
        <dbReference type="ChEBI" id="CHEBI:33019"/>
        <dbReference type="ChEBI" id="CHEBI:78442"/>
        <dbReference type="ChEBI" id="CHEBI:78513"/>
        <dbReference type="ChEBI" id="CHEBI:456215"/>
        <dbReference type="EC" id="6.1.1.19"/>
    </reaction>
</comment>
<dbReference type="FunFam" id="1.10.730.10:FF:000006">
    <property type="entry name" value="Arginyl-tRNA synthetase 2, mitochondrial"/>
    <property type="match status" value="1"/>
</dbReference>
<evidence type="ECO:0000259" key="11">
    <source>
        <dbReference type="SMART" id="SM00836"/>
    </source>
</evidence>
<keyword evidence="2 9" id="KW-0963">Cytoplasm</keyword>
<dbReference type="AlphaFoldDB" id="A0AAU8PUG8"/>
<evidence type="ECO:0000313" key="13">
    <source>
        <dbReference type="EMBL" id="AEZ60100.1"/>
    </source>
</evidence>
<dbReference type="SUPFAM" id="SSF47323">
    <property type="entry name" value="Anticodon-binding domain of a subclass of class I aminoacyl-tRNA synthetases"/>
    <property type="match status" value="1"/>
</dbReference>
<sequence length="589" mass="67143">MQDLCEMWRHAVARVLSQLQGPAVEPVEGAQLVMEEPPEPGMGDIAFPLFLFAKRVRRSPAQLAQQLCTLLEEDTSMCAYGTPQARGPYLNVFLNKECVAAHTLDAIFAQGERYGHTQYLQGKRIMVEFSSPNTNKPLHVGHLRNNAIGESLSRIIAFCGADVFKVNIINDRGVHICKSMCAYQKFAHGKTPVHTGIKSDRFVGDWYVQFNRYAQQYPEEAEHDVRDLLQRWESADPHVRALWRTMNEWALRGIKQTYERTGISFDKLYFESETYTKGREEVRRGLACGVFYQMEDNSIWVDLSSLGLDEKALLRSDGTTMYITQDIGTAIFRAQDWPFDQLLYVVGNEQNYHFKVLFFVLRLLGYPWAQQLHHVSYGMVNLPHGRMKSREGTVVDADDILDRLHSAAEEEIAKKGRENALKHAQCIAENVAIAALHYFLLQVSPQKDIVFHPEESLSFNGNTGPYLQYMGARISSLLKKVQEDVEQKGPREVRCDPALLTHEAEWELVKALARFPACVTRAAQGHDPSVITGYLYTLSKSFSRFYHDCPILCEARPDYACARLELVRAVRIVLRTAMRLVLIPFLEEM</sequence>
<keyword evidence="3 9" id="KW-0436">Ligase</keyword>
<keyword evidence="5 9" id="KW-0067">ATP-binding</keyword>
<dbReference type="GO" id="GO:0005737">
    <property type="term" value="C:cytoplasm"/>
    <property type="evidence" value="ECO:0007669"/>
    <property type="project" value="UniProtKB-SubCell"/>
</dbReference>
<evidence type="ECO:0000313" key="14">
    <source>
        <dbReference type="Proteomes" id="UP000008192"/>
    </source>
</evidence>
<evidence type="ECO:0000256" key="9">
    <source>
        <dbReference type="HAMAP-Rule" id="MF_00123"/>
    </source>
</evidence>
<dbReference type="Gene3D" id="3.40.50.620">
    <property type="entry name" value="HUPs"/>
    <property type="match status" value="1"/>
</dbReference>
<dbReference type="InterPro" id="IPR005148">
    <property type="entry name" value="Arg-tRNA-synth_N"/>
</dbReference>
<dbReference type="SUPFAM" id="SSF55190">
    <property type="entry name" value="Arginyl-tRNA synthetase (ArgRS), N-terminal 'additional' domain"/>
    <property type="match status" value="1"/>
</dbReference>
<dbReference type="InterPro" id="IPR001278">
    <property type="entry name" value="Arg-tRNA-ligase"/>
</dbReference>
<dbReference type="Pfam" id="PF00750">
    <property type="entry name" value="tRNA-synt_1d"/>
    <property type="match status" value="1"/>
</dbReference>
<evidence type="ECO:0000256" key="6">
    <source>
        <dbReference type="ARBA" id="ARBA00022917"/>
    </source>
</evidence>
<comment type="similarity">
    <text evidence="1 9 10">Belongs to the class-I aminoacyl-tRNA synthetase family.</text>
</comment>
<evidence type="ECO:0000256" key="8">
    <source>
        <dbReference type="ARBA" id="ARBA00049339"/>
    </source>
</evidence>
<dbReference type="Pfam" id="PF05746">
    <property type="entry name" value="DALR_1"/>
    <property type="match status" value="1"/>
</dbReference>
<organism evidence="13 14">
    <name type="scientific">Treponema pallidum subsp. pertenue (strain Gauthier)</name>
    <dbReference type="NCBI Taxonomy" id="491080"/>
    <lineage>
        <taxon>Bacteria</taxon>
        <taxon>Pseudomonadati</taxon>
        <taxon>Spirochaetota</taxon>
        <taxon>Spirochaetia</taxon>
        <taxon>Spirochaetales</taxon>
        <taxon>Treponemataceae</taxon>
        <taxon>Treponema</taxon>
    </lineage>
</organism>
<dbReference type="GO" id="GO:0004814">
    <property type="term" value="F:arginine-tRNA ligase activity"/>
    <property type="evidence" value="ECO:0007669"/>
    <property type="project" value="UniProtKB-UniRule"/>
</dbReference>
<evidence type="ECO:0000256" key="10">
    <source>
        <dbReference type="RuleBase" id="RU363038"/>
    </source>
</evidence>
<dbReference type="InterPro" id="IPR009080">
    <property type="entry name" value="tRNAsynth_Ia_anticodon-bd"/>
</dbReference>
<evidence type="ECO:0000256" key="2">
    <source>
        <dbReference type="ARBA" id="ARBA00022490"/>
    </source>
</evidence>
<reference evidence="14" key="1">
    <citation type="journal article" date="2012" name="PLoS Negl. Trop. Dis.">
        <title>Whole genome sequences of three Treponema pallidum ssp. pertenue strains: yaws and syphilis treponemes differ in less than 0.2% of the genome sequence.</title>
        <authorList>
            <person name="Cejkova D."/>
            <person name="Zobanikova M."/>
            <person name="Chen L."/>
            <person name="Pospisilova P."/>
            <person name="Strouhal M."/>
            <person name="Qin X."/>
            <person name="Mikalova L."/>
            <person name="Norris S.J."/>
            <person name="Muzny D.M."/>
            <person name="Gibbs R.A."/>
            <person name="Fulton L.L."/>
            <person name="Sodergren E."/>
            <person name="Weinstock G.M."/>
            <person name="Smajs D."/>
        </authorList>
    </citation>
    <scope>NUCLEOTIDE SEQUENCE [LARGE SCALE GENOMIC DNA]</scope>
    <source>
        <strain evidence="14">Gauthier</strain>
    </source>
</reference>
<dbReference type="PROSITE" id="PS00178">
    <property type="entry name" value="AA_TRNA_LIGASE_I"/>
    <property type="match status" value="1"/>
</dbReference>
<evidence type="ECO:0000256" key="4">
    <source>
        <dbReference type="ARBA" id="ARBA00022741"/>
    </source>
</evidence>
<dbReference type="KEGG" id="tpg:TPEGAU_0831"/>
<dbReference type="InterPro" id="IPR014729">
    <property type="entry name" value="Rossmann-like_a/b/a_fold"/>
</dbReference>
<feature type="short sequence motif" description="'HIGH' region" evidence="9">
    <location>
        <begin position="132"/>
        <end position="142"/>
    </location>
</feature>
<dbReference type="InterPro" id="IPR001412">
    <property type="entry name" value="aa-tRNA-synth_I_CS"/>
</dbReference>
<dbReference type="NCBIfam" id="TIGR00456">
    <property type="entry name" value="argS"/>
    <property type="match status" value="1"/>
</dbReference>
<protein>
    <recommendedName>
        <fullName evidence="9">Arginine--tRNA ligase</fullName>
        <ecNumber evidence="9">6.1.1.19</ecNumber>
    </recommendedName>
    <alternativeName>
        <fullName evidence="9">Arginyl-tRNA synthetase</fullName>
        <shortName evidence="9">ArgRS</shortName>
    </alternativeName>
</protein>
<dbReference type="PRINTS" id="PR01038">
    <property type="entry name" value="TRNASYNTHARG"/>
</dbReference>
<keyword evidence="6 9" id="KW-0648">Protein biosynthesis</keyword>
<evidence type="ECO:0000259" key="12">
    <source>
        <dbReference type="SMART" id="SM01016"/>
    </source>
</evidence>
<dbReference type="Proteomes" id="UP000008192">
    <property type="component" value="Chromosome"/>
</dbReference>
<feature type="domain" description="DALR anticodon binding" evidence="11">
    <location>
        <begin position="467"/>
        <end position="589"/>
    </location>
</feature>
<dbReference type="HAMAP" id="MF_00123">
    <property type="entry name" value="Arg_tRNA_synth"/>
    <property type="match status" value="1"/>
</dbReference>
<dbReference type="GO" id="GO:0006420">
    <property type="term" value="P:arginyl-tRNA aminoacylation"/>
    <property type="evidence" value="ECO:0007669"/>
    <property type="project" value="UniProtKB-UniRule"/>
</dbReference>
<dbReference type="PANTHER" id="PTHR11956">
    <property type="entry name" value="ARGINYL-TRNA SYNTHETASE"/>
    <property type="match status" value="1"/>
</dbReference>
<dbReference type="EC" id="6.1.1.19" evidence="9"/>
<proteinExistence type="inferred from homology"/>
<dbReference type="InterPro" id="IPR008909">
    <property type="entry name" value="DALR_anticod-bd"/>
</dbReference>
<evidence type="ECO:0000256" key="3">
    <source>
        <dbReference type="ARBA" id="ARBA00022598"/>
    </source>
</evidence>
<evidence type="ECO:0000256" key="5">
    <source>
        <dbReference type="ARBA" id="ARBA00022840"/>
    </source>
</evidence>
<dbReference type="Gene3D" id="1.10.730.10">
    <property type="entry name" value="Isoleucyl-tRNA Synthetase, Domain 1"/>
    <property type="match status" value="1"/>
</dbReference>
<dbReference type="EMBL" id="CP002376">
    <property type="protein sequence ID" value="AEZ60100.1"/>
    <property type="molecule type" value="Genomic_DNA"/>
</dbReference>
<dbReference type="PANTHER" id="PTHR11956:SF5">
    <property type="entry name" value="ARGININE--TRNA LIGASE, CYTOPLASMIC"/>
    <property type="match status" value="1"/>
</dbReference>
<dbReference type="SMART" id="SM00836">
    <property type="entry name" value="DALR_1"/>
    <property type="match status" value="1"/>
</dbReference>
<dbReference type="SMART" id="SM01016">
    <property type="entry name" value="Arg_tRNA_synt_N"/>
    <property type="match status" value="1"/>
</dbReference>
<keyword evidence="7 9" id="KW-0030">Aminoacyl-tRNA synthetase</keyword>
<comment type="subcellular location">
    <subcellularLocation>
        <location evidence="9">Cytoplasm</location>
    </subcellularLocation>
</comment>
<comment type="subunit">
    <text evidence="9">Monomer.</text>
</comment>
<dbReference type="GO" id="GO:0005524">
    <property type="term" value="F:ATP binding"/>
    <property type="evidence" value="ECO:0007669"/>
    <property type="project" value="UniProtKB-UniRule"/>
</dbReference>
<dbReference type="CDD" id="cd00671">
    <property type="entry name" value="ArgRS_core"/>
    <property type="match status" value="1"/>
</dbReference>
<dbReference type="Gene3D" id="3.30.1360.70">
    <property type="entry name" value="Arginyl tRNA synthetase N-terminal domain"/>
    <property type="match status" value="1"/>
</dbReference>
<evidence type="ECO:0000256" key="7">
    <source>
        <dbReference type="ARBA" id="ARBA00023146"/>
    </source>
</evidence>
<evidence type="ECO:0000256" key="1">
    <source>
        <dbReference type="ARBA" id="ARBA00005594"/>
    </source>
</evidence>